<feature type="transmembrane region" description="Helical" evidence="1">
    <location>
        <begin position="20"/>
        <end position="42"/>
    </location>
</feature>
<evidence type="ECO:0000313" key="3">
    <source>
        <dbReference type="Proteomes" id="UP000216752"/>
    </source>
</evidence>
<name>A0ABZ3IRX8_9FIRM</name>
<gene>
    <name evidence="2" type="ORF">SPSIL_046590</name>
</gene>
<keyword evidence="1" id="KW-0472">Membrane</keyword>
<accession>A0ABZ3IRX8</accession>
<keyword evidence="3" id="KW-1185">Reference proteome</keyword>
<organism evidence="2 3">
    <name type="scientific">Sporomusa silvacetica DSM 10669</name>
    <dbReference type="NCBI Taxonomy" id="1123289"/>
    <lineage>
        <taxon>Bacteria</taxon>
        <taxon>Bacillati</taxon>
        <taxon>Bacillota</taxon>
        <taxon>Negativicutes</taxon>
        <taxon>Selenomonadales</taxon>
        <taxon>Sporomusaceae</taxon>
        <taxon>Sporomusa</taxon>
    </lineage>
</organism>
<evidence type="ECO:0000256" key="1">
    <source>
        <dbReference type="SAM" id="Phobius"/>
    </source>
</evidence>
<keyword evidence="1" id="KW-0812">Transmembrane</keyword>
<proteinExistence type="predicted"/>
<keyword evidence="1" id="KW-1133">Transmembrane helix</keyword>
<sequence length="43" mass="4671">MHNHDHAHNDGIWCEGNNQSLTIVIIIITFGIMIAAAGDASLR</sequence>
<dbReference type="EMBL" id="CP155573">
    <property type="protein sequence ID" value="XFO68436.1"/>
    <property type="molecule type" value="Genomic_DNA"/>
</dbReference>
<evidence type="ECO:0000313" key="2">
    <source>
        <dbReference type="EMBL" id="XFO68436.1"/>
    </source>
</evidence>
<protein>
    <submittedName>
        <fullName evidence="2">Uncharacterized protein</fullName>
    </submittedName>
</protein>
<reference evidence="2" key="1">
    <citation type="submission" date="2024-05" db="EMBL/GenBank/DDBJ databases">
        <title>Isolation and characterization of Sporomusa carbonis sp. nov., a carboxydotrophic hydrogenogen in the genus of Sporomusa isolated from a charcoal burning pile.</title>
        <authorList>
            <person name="Boeer T."/>
            <person name="Rosenbaum F."/>
            <person name="Eysell L."/>
            <person name="Mueller V."/>
            <person name="Daniel R."/>
            <person name="Poehlein A."/>
        </authorList>
    </citation>
    <scope>NUCLEOTIDE SEQUENCE [LARGE SCALE GENOMIC DNA]</scope>
    <source>
        <strain evidence="2">DSM 10669</strain>
    </source>
</reference>
<dbReference type="RefSeq" id="WP_281253710.1">
    <property type="nucleotide sequence ID" value="NZ_CP155573.1"/>
</dbReference>
<dbReference type="Proteomes" id="UP000216752">
    <property type="component" value="Chromosome"/>
</dbReference>